<keyword evidence="2" id="KW-1185">Reference proteome</keyword>
<evidence type="ECO:0000313" key="1">
    <source>
        <dbReference type="EMBL" id="ESR57514.1"/>
    </source>
</evidence>
<evidence type="ECO:0000313" key="2">
    <source>
        <dbReference type="Proteomes" id="UP000030687"/>
    </source>
</evidence>
<proteinExistence type="predicted"/>
<reference evidence="1 2" key="1">
    <citation type="submission" date="2013-10" db="EMBL/GenBank/DDBJ databases">
        <authorList>
            <consortium name="International Citrus Genome Consortium"/>
            <person name="Jenkins J."/>
            <person name="Schmutz J."/>
            <person name="Prochnik S."/>
            <person name="Rokhsar D."/>
            <person name="Gmitter F."/>
            <person name="Ollitrault P."/>
            <person name="Machado M."/>
            <person name="Talon M."/>
            <person name="Wincker P."/>
            <person name="Jaillon O."/>
            <person name="Morgante M."/>
        </authorList>
    </citation>
    <scope>NUCLEOTIDE SEQUENCE</scope>
    <source>
        <strain evidence="2">cv. Clemenules</strain>
    </source>
</reference>
<dbReference type="KEGG" id="cic:CICLE_v10023180mg"/>
<sequence length="73" mass="8193">MSISSQPKKPASTFCLLSSLRVESQAKGCWLLDVLMEYLITLEAKSCSKSHPVQFHHIIHQWHSLLISTGILS</sequence>
<name>V4VW10_CITCL</name>
<protein>
    <submittedName>
        <fullName evidence="1">Uncharacterized protein</fullName>
    </submittedName>
</protein>
<accession>V4VW10</accession>
<dbReference type="InParanoid" id="V4VW10"/>
<dbReference type="Gramene" id="ESR57514">
    <property type="protein sequence ID" value="ESR57514"/>
    <property type="gene ID" value="CICLE_v10023180mg"/>
</dbReference>
<dbReference type="EMBL" id="KI536661">
    <property type="protein sequence ID" value="ESR57514.1"/>
    <property type="molecule type" value="Genomic_DNA"/>
</dbReference>
<organism evidence="1 2">
    <name type="scientific">Citrus clementina</name>
    <name type="common">Clementine</name>
    <name type="synonym">Citrus deliciosa x Citrus sinensis</name>
    <dbReference type="NCBI Taxonomy" id="85681"/>
    <lineage>
        <taxon>Eukaryota</taxon>
        <taxon>Viridiplantae</taxon>
        <taxon>Streptophyta</taxon>
        <taxon>Embryophyta</taxon>
        <taxon>Tracheophyta</taxon>
        <taxon>Spermatophyta</taxon>
        <taxon>Magnoliopsida</taxon>
        <taxon>eudicotyledons</taxon>
        <taxon>Gunneridae</taxon>
        <taxon>Pentapetalae</taxon>
        <taxon>rosids</taxon>
        <taxon>malvids</taxon>
        <taxon>Sapindales</taxon>
        <taxon>Rutaceae</taxon>
        <taxon>Aurantioideae</taxon>
        <taxon>Citrus</taxon>
    </lineage>
</organism>
<gene>
    <name evidence="1" type="ORF">CICLE_v10023180mg</name>
</gene>
<dbReference type="AlphaFoldDB" id="V4VW10"/>
<dbReference type="Proteomes" id="UP000030687">
    <property type="component" value="Unassembled WGS sequence"/>
</dbReference>